<dbReference type="EMBL" id="MHPA01000016">
    <property type="protein sequence ID" value="OGZ73082.1"/>
    <property type="molecule type" value="Genomic_DNA"/>
</dbReference>
<dbReference type="STRING" id="1802214.A2908_02040"/>
<organism evidence="2 3">
    <name type="scientific">Candidatus Staskawiczbacteria bacterium RIFCSPLOWO2_01_FULL_38_12b</name>
    <dbReference type="NCBI Taxonomy" id="1802214"/>
    <lineage>
        <taxon>Bacteria</taxon>
        <taxon>Candidatus Staskawicziibacteriota</taxon>
    </lineage>
</organism>
<dbReference type="Proteomes" id="UP000176774">
    <property type="component" value="Unassembled WGS sequence"/>
</dbReference>
<comment type="caution">
    <text evidence="2">The sequence shown here is derived from an EMBL/GenBank/DDBJ whole genome shotgun (WGS) entry which is preliminary data.</text>
</comment>
<dbReference type="Gene3D" id="3.40.50.150">
    <property type="entry name" value="Vaccinia Virus protein VP39"/>
    <property type="match status" value="1"/>
</dbReference>
<reference evidence="2 3" key="1">
    <citation type="journal article" date="2016" name="Nat. Commun.">
        <title>Thousands of microbial genomes shed light on interconnected biogeochemical processes in an aquifer system.</title>
        <authorList>
            <person name="Anantharaman K."/>
            <person name="Brown C.T."/>
            <person name="Hug L.A."/>
            <person name="Sharon I."/>
            <person name="Castelle C.J."/>
            <person name="Probst A.J."/>
            <person name="Thomas B.C."/>
            <person name="Singh A."/>
            <person name="Wilkins M.J."/>
            <person name="Karaoz U."/>
            <person name="Brodie E.L."/>
            <person name="Williams K.H."/>
            <person name="Hubbard S.S."/>
            <person name="Banfield J.F."/>
        </authorList>
    </citation>
    <scope>NUCLEOTIDE SEQUENCE [LARGE SCALE GENOMIC DNA]</scope>
</reference>
<sequence length="173" mass="19193">MTDFLKVDEVLQYLNLKKDMVAAEFGCGSADFTIALAKILNHGRVYAFDIQEEKLSALKTKLRLKHATNVSMVLCDLELPSASGLPDDSLNLVLIPSVLFQVENKYAILEEAKRILKSGGELLVIDWFEHAPFGPKEGAISPDQLKKIIAPLGFSLKKEFTVADSHYALLFVK</sequence>
<protein>
    <recommendedName>
        <fullName evidence="1">Methyltransferase domain-containing protein</fullName>
    </recommendedName>
</protein>
<dbReference type="Pfam" id="PF13847">
    <property type="entry name" value="Methyltransf_31"/>
    <property type="match status" value="1"/>
</dbReference>
<feature type="domain" description="Methyltransferase" evidence="1">
    <location>
        <begin position="17"/>
        <end position="127"/>
    </location>
</feature>
<dbReference type="CDD" id="cd02440">
    <property type="entry name" value="AdoMet_MTases"/>
    <property type="match status" value="1"/>
</dbReference>
<evidence type="ECO:0000313" key="2">
    <source>
        <dbReference type="EMBL" id="OGZ73082.1"/>
    </source>
</evidence>
<name>A0A1G2IEE9_9BACT</name>
<gene>
    <name evidence="2" type="ORF">A2908_02040</name>
</gene>
<dbReference type="InterPro" id="IPR025714">
    <property type="entry name" value="Methyltranfer_dom"/>
</dbReference>
<proteinExistence type="predicted"/>
<accession>A0A1G2IEE9</accession>
<dbReference type="SUPFAM" id="SSF53335">
    <property type="entry name" value="S-adenosyl-L-methionine-dependent methyltransferases"/>
    <property type="match status" value="1"/>
</dbReference>
<dbReference type="AlphaFoldDB" id="A0A1G2IEE9"/>
<dbReference type="InterPro" id="IPR029063">
    <property type="entry name" value="SAM-dependent_MTases_sf"/>
</dbReference>
<evidence type="ECO:0000259" key="1">
    <source>
        <dbReference type="Pfam" id="PF13847"/>
    </source>
</evidence>
<evidence type="ECO:0000313" key="3">
    <source>
        <dbReference type="Proteomes" id="UP000176774"/>
    </source>
</evidence>